<dbReference type="Gene3D" id="2.170.130.10">
    <property type="entry name" value="TonB-dependent receptor, plug domain"/>
    <property type="match status" value="1"/>
</dbReference>
<keyword evidence="8 11" id="KW-0472">Membrane</keyword>
<evidence type="ECO:0000313" key="17">
    <source>
        <dbReference type="EMBL" id="OUL57803.1"/>
    </source>
</evidence>
<dbReference type="InterPro" id="IPR000531">
    <property type="entry name" value="Beta-barrel_TonB"/>
</dbReference>
<evidence type="ECO:0008006" key="19">
    <source>
        <dbReference type="Google" id="ProtNLM"/>
    </source>
</evidence>
<dbReference type="SUPFAM" id="SSF56935">
    <property type="entry name" value="Porins"/>
    <property type="match status" value="1"/>
</dbReference>
<feature type="chain" id="PRO_5013281024" description="Ferric-rhodotorulic acid transporter" evidence="14">
    <location>
        <begin position="18"/>
        <end position="655"/>
    </location>
</feature>
<evidence type="ECO:0000256" key="6">
    <source>
        <dbReference type="ARBA" id="ARBA00022729"/>
    </source>
</evidence>
<keyword evidence="10 11" id="KW-0998">Cell outer membrane</keyword>
<dbReference type="EMBL" id="MWPV01000003">
    <property type="protein sequence ID" value="OUL57803.1"/>
    <property type="molecule type" value="Genomic_DNA"/>
</dbReference>
<dbReference type="InterPro" id="IPR039426">
    <property type="entry name" value="TonB-dep_rcpt-like"/>
</dbReference>
<comment type="similarity">
    <text evidence="2">Belongs to the TonB-dependent receptor family. Hemoglobin/haptoglobin binding protein subfamily.</text>
</comment>
<dbReference type="Pfam" id="PF00593">
    <property type="entry name" value="TonB_dep_Rec_b-barrel"/>
    <property type="match status" value="1"/>
</dbReference>
<dbReference type="PANTHER" id="PTHR30069">
    <property type="entry name" value="TONB-DEPENDENT OUTER MEMBRANE RECEPTOR"/>
    <property type="match status" value="1"/>
</dbReference>
<keyword evidence="18" id="KW-1185">Reference proteome</keyword>
<sequence>MKALTILPLLFPVICLASSGTEDIFDLSFEQLLDMNIDLASKTNETLQSVPSSITVFSKQQIENLAVNNAYDLINFIPGFQSTRGDWVGAVPKDHARGVYLDNGYILMMVNGERLNEVSFGKASVYTPFIPTAIIEKVEFIRGPGSALYGSNAFLGVMNVITQKQANNVSVGVGEHGLWQVSANWHQQLSQHATAFVNLAVDHQAGANYQGVRDPLESVYAELGITVGQWHVNGRFNQANLDQFINLGGYSEENKHKSENAYLSVNYQWWKNEGSSLTSKLFYGLHEIASLGMVLPSDAGVVANDFLVGPYWRTRELTFSSDYTHRLSENLDLAAGFELRKADQFQAGVYSNYFDLENGQIALSDQFYLPGGQKVQEFSDYALLKQAIDQNSLYGQVKWRYNTDLTVFFGARFDDVIGIESKLSPRFAFVYSGLQQHTLKLQYGESFRTPVTNELYSNDDVTTGNPNLTSEFVQTTELVWQFNDASFSSEIVIFQNNLNDFINKVPAPNSDAEFTFANAIDKKIQGIESTVTWQFSSGLEWGINGTHLFDDPENASFKRFASSFVTYRLDNILISLNANWRDRVDVDLELSERFSQSSYMLFGGSIQWQLTPEHKVSVKGMNLFDKEYAVFDPRVENGEVPGQGRQLRLTYQYKF</sequence>
<evidence type="ECO:0000256" key="7">
    <source>
        <dbReference type="ARBA" id="ARBA00023077"/>
    </source>
</evidence>
<dbReference type="Gene3D" id="2.40.170.20">
    <property type="entry name" value="TonB-dependent receptor, beta-barrel domain"/>
    <property type="match status" value="1"/>
</dbReference>
<name>A0A244CQA6_PSEDV</name>
<comment type="subcellular location">
    <subcellularLocation>
        <location evidence="1 11">Cell outer membrane</location>
        <topology evidence="1 11">Multi-pass membrane protein</topology>
    </subcellularLocation>
</comment>
<evidence type="ECO:0000313" key="18">
    <source>
        <dbReference type="Proteomes" id="UP000194841"/>
    </source>
</evidence>
<evidence type="ECO:0000256" key="12">
    <source>
        <dbReference type="PROSITE-ProRule" id="PRU10144"/>
    </source>
</evidence>
<evidence type="ECO:0000256" key="4">
    <source>
        <dbReference type="ARBA" id="ARBA00022452"/>
    </source>
</evidence>
<keyword evidence="3 11" id="KW-0813">Transport</keyword>
<evidence type="ECO:0000256" key="2">
    <source>
        <dbReference type="ARBA" id="ARBA00008143"/>
    </source>
</evidence>
<keyword evidence="7 13" id="KW-0798">TonB box</keyword>
<accession>A0A244CQA6</accession>
<evidence type="ECO:0000256" key="13">
    <source>
        <dbReference type="RuleBase" id="RU003357"/>
    </source>
</evidence>
<evidence type="ECO:0000256" key="11">
    <source>
        <dbReference type="PROSITE-ProRule" id="PRU01360"/>
    </source>
</evidence>
<dbReference type="InterPro" id="IPR010917">
    <property type="entry name" value="TonB_rcpt_CS"/>
</dbReference>
<keyword evidence="9" id="KW-0675">Receptor</keyword>
<evidence type="ECO:0000256" key="8">
    <source>
        <dbReference type="ARBA" id="ARBA00023136"/>
    </source>
</evidence>
<dbReference type="InterPro" id="IPR037066">
    <property type="entry name" value="Plug_dom_sf"/>
</dbReference>
<dbReference type="AlphaFoldDB" id="A0A244CQA6"/>
<evidence type="ECO:0000256" key="10">
    <source>
        <dbReference type="ARBA" id="ARBA00023237"/>
    </source>
</evidence>
<dbReference type="Pfam" id="PF07715">
    <property type="entry name" value="Plug"/>
    <property type="match status" value="1"/>
</dbReference>
<proteinExistence type="inferred from homology"/>
<keyword evidence="4 11" id="KW-1134">Transmembrane beta strand</keyword>
<dbReference type="GO" id="GO:0044718">
    <property type="term" value="P:siderophore transmembrane transport"/>
    <property type="evidence" value="ECO:0007669"/>
    <property type="project" value="TreeGrafter"/>
</dbReference>
<organism evidence="17 18">
    <name type="scientific">Pseudoalteromonas ulvae</name>
    <dbReference type="NCBI Taxonomy" id="107327"/>
    <lineage>
        <taxon>Bacteria</taxon>
        <taxon>Pseudomonadati</taxon>
        <taxon>Pseudomonadota</taxon>
        <taxon>Gammaproteobacteria</taxon>
        <taxon>Alteromonadales</taxon>
        <taxon>Pseudoalteromonadaceae</taxon>
        <taxon>Pseudoalteromonas</taxon>
    </lineage>
</organism>
<dbReference type="GO" id="GO:0015344">
    <property type="term" value="F:siderophore uptake transmembrane transporter activity"/>
    <property type="evidence" value="ECO:0007669"/>
    <property type="project" value="TreeGrafter"/>
</dbReference>
<feature type="domain" description="TonB-dependent receptor-like beta-barrel" evidence="15">
    <location>
        <begin position="233"/>
        <end position="623"/>
    </location>
</feature>
<evidence type="ECO:0000256" key="3">
    <source>
        <dbReference type="ARBA" id="ARBA00022448"/>
    </source>
</evidence>
<gene>
    <name evidence="17" type="ORF">B1199_12170</name>
</gene>
<keyword evidence="6 14" id="KW-0732">Signal</keyword>
<dbReference type="InterPro" id="IPR036942">
    <property type="entry name" value="Beta-barrel_TonB_sf"/>
</dbReference>
<dbReference type="PROSITE" id="PS01156">
    <property type="entry name" value="TONB_DEPENDENT_REC_2"/>
    <property type="match status" value="1"/>
</dbReference>
<comment type="caution">
    <text evidence="17">The sequence shown here is derived from an EMBL/GenBank/DDBJ whole genome shotgun (WGS) entry which is preliminary data.</text>
</comment>
<evidence type="ECO:0000259" key="15">
    <source>
        <dbReference type="Pfam" id="PF00593"/>
    </source>
</evidence>
<evidence type="ECO:0000256" key="5">
    <source>
        <dbReference type="ARBA" id="ARBA00022692"/>
    </source>
</evidence>
<feature type="short sequence motif" description="TonB C-terminal box" evidence="12">
    <location>
        <begin position="638"/>
        <end position="655"/>
    </location>
</feature>
<reference evidence="17 18" key="1">
    <citation type="submission" date="2017-02" db="EMBL/GenBank/DDBJ databases">
        <title>Pseudoalteromonas ulvae TC14 Genome.</title>
        <authorList>
            <person name="Molmeret M."/>
        </authorList>
    </citation>
    <scope>NUCLEOTIDE SEQUENCE [LARGE SCALE GENOMIC DNA]</scope>
    <source>
        <strain evidence="17">TC14</strain>
    </source>
</reference>
<evidence type="ECO:0000259" key="16">
    <source>
        <dbReference type="Pfam" id="PF07715"/>
    </source>
</evidence>
<evidence type="ECO:0000256" key="14">
    <source>
        <dbReference type="SAM" id="SignalP"/>
    </source>
</evidence>
<dbReference type="Proteomes" id="UP000194841">
    <property type="component" value="Unassembled WGS sequence"/>
</dbReference>
<dbReference type="PROSITE" id="PS52016">
    <property type="entry name" value="TONB_DEPENDENT_REC_3"/>
    <property type="match status" value="1"/>
</dbReference>
<protein>
    <recommendedName>
        <fullName evidence="19">Ferric-rhodotorulic acid transporter</fullName>
    </recommendedName>
</protein>
<dbReference type="InterPro" id="IPR012910">
    <property type="entry name" value="Plug_dom"/>
</dbReference>
<evidence type="ECO:0000256" key="9">
    <source>
        <dbReference type="ARBA" id="ARBA00023170"/>
    </source>
</evidence>
<dbReference type="GO" id="GO:0009279">
    <property type="term" value="C:cell outer membrane"/>
    <property type="evidence" value="ECO:0007669"/>
    <property type="project" value="UniProtKB-SubCell"/>
</dbReference>
<evidence type="ECO:0000256" key="1">
    <source>
        <dbReference type="ARBA" id="ARBA00004571"/>
    </source>
</evidence>
<dbReference type="PANTHER" id="PTHR30069:SF29">
    <property type="entry name" value="HEMOGLOBIN AND HEMOGLOBIN-HAPTOGLOBIN-BINDING PROTEIN 1-RELATED"/>
    <property type="match status" value="1"/>
</dbReference>
<keyword evidence="5 11" id="KW-0812">Transmembrane</keyword>
<feature type="signal peptide" evidence="14">
    <location>
        <begin position="1"/>
        <end position="17"/>
    </location>
</feature>
<feature type="domain" description="TonB-dependent receptor plug" evidence="16">
    <location>
        <begin position="47"/>
        <end position="157"/>
    </location>
</feature>